<evidence type="ECO:0000256" key="1">
    <source>
        <dbReference type="SAM" id="Phobius"/>
    </source>
</evidence>
<gene>
    <name evidence="2" type="ORF">FSB_LOCUS33324</name>
    <name evidence="3" type="ORF">FSB_LOCUS54860</name>
</gene>
<dbReference type="EMBL" id="OIVN01006173">
    <property type="protein sequence ID" value="SPD26978.1"/>
    <property type="molecule type" value="Genomic_DNA"/>
</dbReference>
<dbReference type="InterPro" id="IPR021855">
    <property type="entry name" value="PAM68-like"/>
</dbReference>
<dbReference type="EMBL" id="OIVN01002664">
    <property type="protein sequence ID" value="SPD05442.1"/>
    <property type="molecule type" value="Genomic_DNA"/>
</dbReference>
<evidence type="ECO:0000313" key="3">
    <source>
        <dbReference type="EMBL" id="SPD26978.1"/>
    </source>
</evidence>
<accession>A0A2N9H0B9</accession>
<keyword evidence="1" id="KW-0472">Membrane</keyword>
<feature type="transmembrane region" description="Helical" evidence="1">
    <location>
        <begin position="122"/>
        <end position="143"/>
    </location>
</feature>
<keyword evidence="1" id="KW-1133">Transmembrane helix</keyword>
<dbReference type="Pfam" id="PF11947">
    <property type="entry name" value="DUF3464"/>
    <property type="match status" value="1"/>
</dbReference>
<dbReference type="PANTHER" id="PTHR34575:SF6">
    <property type="entry name" value="EXPRESSED PROTEIN"/>
    <property type="match status" value="1"/>
</dbReference>
<sequence length="175" mass="19450">MKTLICSSQPHLYLSKPPLGKPKIPTLHPTTLQNLNHPTSTFLPHAKAKGFGTPVTIKETTTSKNSQKPNNGDDEELPEVVVNRIIARILAFVGVPMALGLLLLHIFGLIEEQHVWDVPRWLPFMTTFLTFGASTMGIAYGSLSSSWDPEKKGSILGLEEAHENWVEIWKDENKS</sequence>
<evidence type="ECO:0000313" key="2">
    <source>
        <dbReference type="EMBL" id="SPD05442.1"/>
    </source>
</evidence>
<dbReference type="AlphaFoldDB" id="A0A2N9H0B9"/>
<reference evidence="2" key="1">
    <citation type="submission" date="2018-02" db="EMBL/GenBank/DDBJ databases">
        <authorList>
            <person name="Cohen D.B."/>
            <person name="Kent A.D."/>
        </authorList>
    </citation>
    <scope>NUCLEOTIDE SEQUENCE</scope>
</reference>
<dbReference type="PANTHER" id="PTHR34575">
    <property type="entry name" value="PROTEIN PAM68, CHLOROPLASTIC"/>
    <property type="match status" value="1"/>
</dbReference>
<name>A0A2N9H0B9_FAGSY</name>
<feature type="transmembrane region" description="Helical" evidence="1">
    <location>
        <begin position="89"/>
        <end position="110"/>
    </location>
</feature>
<proteinExistence type="predicted"/>
<keyword evidence="1" id="KW-0812">Transmembrane</keyword>
<organism evidence="2">
    <name type="scientific">Fagus sylvatica</name>
    <name type="common">Beechnut</name>
    <dbReference type="NCBI Taxonomy" id="28930"/>
    <lineage>
        <taxon>Eukaryota</taxon>
        <taxon>Viridiplantae</taxon>
        <taxon>Streptophyta</taxon>
        <taxon>Embryophyta</taxon>
        <taxon>Tracheophyta</taxon>
        <taxon>Spermatophyta</taxon>
        <taxon>Magnoliopsida</taxon>
        <taxon>eudicotyledons</taxon>
        <taxon>Gunneridae</taxon>
        <taxon>Pentapetalae</taxon>
        <taxon>rosids</taxon>
        <taxon>fabids</taxon>
        <taxon>Fagales</taxon>
        <taxon>Fagaceae</taxon>
        <taxon>Fagus</taxon>
    </lineage>
</organism>
<protein>
    <submittedName>
        <fullName evidence="2">Uncharacterized protein</fullName>
    </submittedName>
</protein>